<dbReference type="SMART" id="SM00052">
    <property type="entry name" value="EAL"/>
    <property type="match status" value="1"/>
</dbReference>
<dbReference type="CDD" id="cd01948">
    <property type="entry name" value="EAL"/>
    <property type="match status" value="1"/>
</dbReference>
<dbReference type="STRING" id="1108045.GORHZ_170_00110"/>
<feature type="non-terminal residue" evidence="2">
    <location>
        <position position="1"/>
    </location>
</feature>
<evidence type="ECO:0000313" key="2">
    <source>
        <dbReference type="EMBL" id="GAB92327.1"/>
    </source>
</evidence>
<dbReference type="EMBL" id="BAHC01000170">
    <property type="protein sequence ID" value="GAB92327.1"/>
    <property type="molecule type" value="Genomic_DNA"/>
</dbReference>
<comment type="caution">
    <text evidence="2">The sequence shown here is derived from an EMBL/GenBank/DDBJ whole genome shotgun (WGS) entry which is preliminary data.</text>
</comment>
<dbReference type="InterPro" id="IPR050706">
    <property type="entry name" value="Cyclic-di-GMP_PDE-like"/>
</dbReference>
<reference evidence="2 3" key="1">
    <citation type="submission" date="2012-08" db="EMBL/GenBank/DDBJ databases">
        <title>Whole genome shotgun sequence of Gordonia rhizosphera NBRC 16068.</title>
        <authorList>
            <person name="Takarada H."/>
            <person name="Isaki S."/>
            <person name="Hosoyama A."/>
            <person name="Tsuchikane K."/>
            <person name="Katsumata H."/>
            <person name="Baba S."/>
            <person name="Ohji S."/>
            <person name="Yamazaki S."/>
            <person name="Fujita N."/>
        </authorList>
    </citation>
    <scope>NUCLEOTIDE SEQUENCE [LARGE SCALE GENOMIC DNA]</scope>
    <source>
        <strain evidence="2 3">NBRC 16068</strain>
    </source>
</reference>
<dbReference type="eggNOG" id="COG2200">
    <property type="taxonomic scope" value="Bacteria"/>
</dbReference>
<dbReference type="RefSeq" id="WP_006336629.1">
    <property type="nucleotide sequence ID" value="NZ_BAHC01000170.1"/>
</dbReference>
<dbReference type="SUPFAM" id="SSF141868">
    <property type="entry name" value="EAL domain-like"/>
    <property type="match status" value="1"/>
</dbReference>
<dbReference type="InterPro" id="IPR001633">
    <property type="entry name" value="EAL_dom"/>
</dbReference>
<proteinExistence type="predicted"/>
<dbReference type="AlphaFoldDB" id="K6WJL8"/>
<accession>K6WJL8</accession>
<dbReference type="Pfam" id="PF00563">
    <property type="entry name" value="EAL"/>
    <property type="match status" value="1"/>
</dbReference>
<organism evidence="2 3">
    <name type="scientific">Gordonia rhizosphera NBRC 16068</name>
    <dbReference type="NCBI Taxonomy" id="1108045"/>
    <lineage>
        <taxon>Bacteria</taxon>
        <taxon>Bacillati</taxon>
        <taxon>Actinomycetota</taxon>
        <taxon>Actinomycetes</taxon>
        <taxon>Mycobacteriales</taxon>
        <taxon>Gordoniaceae</taxon>
        <taxon>Gordonia</taxon>
    </lineage>
</organism>
<dbReference type="PANTHER" id="PTHR33121">
    <property type="entry name" value="CYCLIC DI-GMP PHOSPHODIESTERASE PDEF"/>
    <property type="match status" value="1"/>
</dbReference>
<name>K6WJL8_9ACTN</name>
<dbReference type="Proteomes" id="UP000008363">
    <property type="component" value="Unassembled WGS sequence"/>
</dbReference>
<dbReference type="InterPro" id="IPR035919">
    <property type="entry name" value="EAL_sf"/>
</dbReference>
<feature type="domain" description="EAL" evidence="1">
    <location>
        <begin position="71"/>
        <end position="324"/>
    </location>
</feature>
<evidence type="ECO:0000259" key="1">
    <source>
        <dbReference type="PROSITE" id="PS50883"/>
    </source>
</evidence>
<evidence type="ECO:0000313" key="3">
    <source>
        <dbReference type="Proteomes" id="UP000008363"/>
    </source>
</evidence>
<sequence length="324" mass="35124">RVAAGASGTLPVSDRGRDYFLDVCVGLAVADDLRGATSTGELEQCAETALSDAITRDLPMVVADDALISRGRQAMDRFRRLVQSADTDFRLHYQPIVELDAHTVVGFEALLRWYSADGIKSAAEFMEEIEETSLILPIGRRVIASAIRDLATGINRTIGATGFVAVNLSERQLLDPGVVSLFRHEIDAAGVQPDRVWVEVRENQIISLDSDSARTVEGLHELGCRICVDDLGAGYSALRYVKDLPIDVLKVDGGLIRQMKSDEADFAVVRAICDLAHTTGIDTVAEGVECPEVLPVLIELGFDYAQGHYFGRPDPPEVVFAAPA</sequence>
<keyword evidence="3" id="KW-1185">Reference proteome</keyword>
<gene>
    <name evidence="2" type="ORF">GORHZ_170_00110</name>
</gene>
<dbReference type="Gene3D" id="3.20.20.450">
    <property type="entry name" value="EAL domain"/>
    <property type="match status" value="1"/>
</dbReference>
<dbReference type="PANTHER" id="PTHR33121:SF70">
    <property type="entry name" value="SIGNALING PROTEIN YKOW"/>
    <property type="match status" value="1"/>
</dbReference>
<dbReference type="PROSITE" id="PS50883">
    <property type="entry name" value="EAL"/>
    <property type="match status" value="1"/>
</dbReference>
<protein>
    <submittedName>
        <fullName evidence="2">Putative signaling protein</fullName>
    </submittedName>
</protein>
<dbReference type="GO" id="GO:0071111">
    <property type="term" value="F:cyclic-guanylate-specific phosphodiesterase activity"/>
    <property type="evidence" value="ECO:0007669"/>
    <property type="project" value="InterPro"/>
</dbReference>